<sequence length="406" mass="43640">MIKPSLIQWASACVLGLASLTSAHAGTLRVTIPSYSDYTKTWIEQMAKGFEKANPGDQVKVEVVSWDNLQQKLQTDIGGNSAPDIAVIGTRWLLDFVKDDIAEPLDGLSPELKGRFVPAFLKPATIQGKLYGLPMAASARALFYNKDLMTKAGFPNGPKTWDDVVAAAKKIKAAGAYGFGVQGKEIETDVYFYYGLWSMGGDVVDASGKAAFNSAAGVKAATLYKSMIDQGLTEPGVTGYSREDLHGLFKQGRLGMVITIPPLAKQIAKDAPKLQYGITGLPNGGKNVTYGVTDSIMMFKSSKEKETAKKFLGYIFSKEARVEFDKNEGFLPVTKAVAEDPVFARDPVLSKFVALLPNAKFAPLVTGWEDTAQAVTNAMQAVYLGKAQPKAALDKAAAEANTKLSQ</sequence>
<gene>
    <name evidence="1" type="ORF">RV045_03560</name>
</gene>
<name>A0ACC6NZZ1_9BURK</name>
<accession>A0ACC6NZZ1</accession>
<dbReference type="EMBL" id="JAWDIE010000004">
    <property type="protein sequence ID" value="MEJ7137507.1"/>
    <property type="molecule type" value="Genomic_DNA"/>
</dbReference>
<evidence type="ECO:0000313" key="2">
    <source>
        <dbReference type="Proteomes" id="UP001364695"/>
    </source>
</evidence>
<organism evidence="1 2">
    <name type="scientific">Amphibiibacter pelophylacis</name>
    <dbReference type="NCBI Taxonomy" id="1799477"/>
    <lineage>
        <taxon>Bacteria</taxon>
        <taxon>Pseudomonadati</taxon>
        <taxon>Pseudomonadota</taxon>
        <taxon>Betaproteobacteria</taxon>
        <taxon>Burkholderiales</taxon>
        <taxon>Sphaerotilaceae</taxon>
        <taxon>Amphibiibacter</taxon>
    </lineage>
</organism>
<dbReference type="Proteomes" id="UP001364695">
    <property type="component" value="Unassembled WGS sequence"/>
</dbReference>
<reference evidence="1" key="1">
    <citation type="submission" date="2023-10" db="EMBL/GenBank/DDBJ databases">
        <title>Amphibacter perezi, gen. nov., sp. nov. a novel taxa of the family Comamonadaceae, class Betaproteobacteria isolated from the skin microbiota of Pelophylax perezi from different populations.</title>
        <authorList>
            <person name="Costa S."/>
            <person name="Proenca D.N."/>
            <person name="Lopes I."/>
            <person name="Morais P.V."/>
        </authorList>
    </citation>
    <scope>NUCLEOTIDE SEQUENCE</scope>
    <source>
        <strain evidence="1">SL12-8</strain>
    </source>
</reference>
<comment type="caution">
    <text evidence="1">The sequence shown here is derived from an EMBL/GenBank/DDBJ whole genome shotgun (WGS) entry which is preliminary data.</text>
</comment>
<keyword evidence="2" id="KW-1185">Reference proteome</keyword>
<protein>
    <submittedName>
        <fullName evidence="1">Sugar ABC transporter substrate-binding protein</fullName>
    </submittedName>
</protein>
<evidence type="ECO:0000313" key="1">
    <source>
        <dbReference type="EMBL" id="MEJ7137507.1"/>
    </source>
</evidence>
<proteinExistence type="predicted"/>